<accession>A0ABT7IKV2</accession>
<evidence type="ECO:0000256" key="1">
    <source>
        <dbReference type="ARBA" id="ARBA00022722"/>
    </source>
</evidence>
<feature type="binding site" evidence="8">
    <location>
        <position position="216"/>
    </location>
    <ligand>
        <name>Mn(2+)</name>
        <dbReference type="ChEBI" id="CHEBI:29035"/>
    </ligand>
</feature>
<keyword evidence="7 8" id="KW-0238">DNA-binding</keyword>
<comment type="subunit">
    <text evidence="8">Homodimer, forms a heterotetramer with a Cas2 homodimer.</text>
</comment>
<evidence type="ECO:0000256" key="2">
    <source>
        <dbReference type="ARBA" id="ARBA00022723"/>
    </source>
</evidence>
<dbReference type="Gene3D" id="3.100.10.20">
    <property type="entry name" value="CRISPR-associated endonuclease Cas1, N-terminal domain"/>
    <property type="match status" value="1"/>
</dbReference>
<dbReference type="InterPro" id="IPR042211">
    <property type="entry name" value="CRISPR-assoc_Cas1_N"/>
</dbReference>
<protein>
    <recommendedName>
        <fullName evidence="8">CRISPR-associated endonuclease Cas1</fullName>
        <ecNumber evidence="8">3.1.-.-</ecNumber>
    </recommendedName>
</protein>
<keyword evidence="2 8" id="KW-0479">Metal-binding</keyword>
<evidence type="ECO:0000256" key="5">
    <source>
        <dbReference type="ARBA" id="ARBA00022842"/>
    </source>
</evidence>
<keyword evidence="4 8" id="KW-0378">Hydrolase</keyword>
<feature type="binding site" evidence="8">
    <location>
        <position position="149"/>
    </location>
    <ligand>
        <name>Mn(2+)</name>
        <dbReference type="ChEBI" id="CHEBI:29035"/>
    </ligand>
</feature>
<dbReference type="InterPro" id="IPR002729">
    <property type="entry name" value="CRISPR-assoc_Cas1"/>
</dbReference>
<evidence type="ECO:0000313" key="10">
    <source>
        <dbReference type="Proteomes" id="UP001165481"/>
    </source>
</evidence>
<feature type="binding site" evidence="8">
    <location>
        <position position="229"/>
    </location>
    <ligand>
        <name>Mn(2+)</name>
        <dbReference type="ChEBI" id="CHEBI:29035"/>
    </ligand>
</feature>
<proteinExistence type="inferred from homology"/>
<gene>
    <name evidence="9" type="primary">cas1e</name>
    <name evidence="8" type="synonym">cas1</name>
    <name evidence="9" type="ORF">MUN46_003385</name>
</gene>
<comment type="caution">
    <text evidence="9">The sequence shown here is derived from an EMBL/GenBank/DDBJ whole genome shotgun (WGS) entry which is preliminary data.</text>
</comment>
<dbReference type="GO" id="GO:0004519">
    <property type="term" value="F:endonuclease activity"/>
    <property type="evidence" value="ECO:0007669"/>
    <property type="project" value="UniProtKB-KW"/>
</dbReference>
<keyword evidence="6 8" id="KW-0051">Antiviral defense</keyword>
<name>A0ABT7IKV2_9BURK</name>
<evidence type="ECO:0000256" key="3">
    <source>
        <dbReference type="ARBA" id="ARBA00022759"/>
    </source>
</evidence>
<dbReference type="InterPro" id="IPR050646">
    <property type="entry name" value="Cas1"/>
</dbReference>
<dbReference type="InterPro" id="IPR042206">
    <property type="entry name" value="CRISPR-assoc_Cas1_C"/>
</dbReference>
<dbReference type="CDD" id="cd09719">
    <property type="entry name" value="Cas1_I-E"/>
    <property type="match status" value="1"/>
</dbReference>
<dbReference type="PANTHER" id="PTHR34353">
    <property type="entry name" value="CRISPR-ASSOCIATED ENDONUCLEASE CAS1 1"/>
    <property type="match status" value="1"/>
</dbReference>
<keyword evidence="8" id="KW-0464">Manganese</keyword>
<dbReference type="Pfam" id="PF01867">
    <property type="entry name" value="Cas_Cas1"/>
    <property type="match status" value="2"/>
</dbReference>
<evidence type="ECO:0000256" key="7">
    <source>
        <dbReference type="ARBA" id="ARBA00023125"/>
    </source>
</evidence>
<dbReference type="NCBIfam" id="TIGR03638">
    <property type="entry name" value="cas1_ECOLI"/>
    <property type="match status" value="1"/>
</dbReference>
<evidence type="ECO:0000256" key="8">
    <source>
        <dbReference type="HAMAP-Rule" id="MF_01470"/>
    </source>
</evidence>
<keyword evidence="3 8" id="KW-0255">Endonuclease</keyword>
<dbReference type="RefSeq" id="WP_243377730.1">
    <property type="nucleotide sequence ID" value="NZ_JAKZJU020000001.1"/>
</dbReference>
<comment type="cofactor">
    <cofactor evidence="8">
        <name>Mg(2+)</name>
        <dbReference type="ChEBI" id="CHEBI:18420"/>
    </cofactor>
    <cofactor evidence="8">
        <name>Mn(2+)</name>
        <dbReference type="ChEBI" id="CHEBI:29035"/>
    </cofactor>
</comment>
<dbReference type="NCBIfam" id="TIGR00287">
    <property type="entry name" value="cas1"/>
    <property type="match status" value="1"/>
</dbReference>
<dbReference type="EC" id="3.1.-.-" evidence="8"/>
<dbReference type="Gene3D" id="1.20.120.920">
    <property type="entry name" value="CRISPR-associated endonuclease Cas1, C-terminal domain"/>
    <property type="match status" value="1"/>
</dbReference>
<organism evidence="9 10">
    <name type="scientific">Mesosutterella faecium</name>
    <dbReference type="NCBI Taxonomy" id="2925194"/>
    <lineage>
        <taxon>Bacteria</taxon>
        <taxon>Pseudomonadati</taxon>
        <taxon>Pseudomonadota</taxon>
        <taxon>Betaproteobacteria</taxon>
        <taxon>Burkholderiales</taxon>
        <taxon>Sutterellaceae</taxon>
        <taxon>Mesosutterella</taxon>
    </lineage>
</organism>
<evidence type="ECO:0000256" key="4">
    <source>
        <dbReference type="ARBA" id="ARBA00022801"/>
    </source>
</evidence>
<dbReference type="EMBL" id="JAKZJU020000001">
    <property type="protein sequence ID" value="MDL2058991.1"/>
    <property type="molecule type" value="Genomic_DNA"/>
</dbReference>
<evidence type="ECO:0000313" key="9">
    <source>
        <dbReference type="EMBL" id="MDL2058991.1"/>
    </source>
</evidence>
<dbReference type="HAMAP" id="MF_01470">
    <property type="entry name" value="Cas1"/>
    <property type="match status" value="1"/>
</dbReference>
<keyword evidence="5 8" id="KW-0460">Magnesium</keyword>
<dbReference type="InterPro" id="IPR033641">
    <property type="entry name" value="Cas1_I-E"/>
</dbReference>
<comment type="function">
    <text evidence="8">CRISPR (clustered regularly interspaced short palindromic repeat), is an adaptive immune system that provides protection against mobile genetic elements (viruses, transposable elements and conjugative plasmids). CRISPR clusters contain spacers, sequences complementary to antecedent mobile elements, and target invading nucleic acids. CRISPR clusters are transcribed and processed into CRISPR RNA (crRNA). Acts as a dsDNA endonuclease. Involved in the integration of spacer DNA into the CRISPR cassette.</text>
</comment>
<dbReference type="InterPro" id="IPR019851">
    <property type="entry name" value="CRISPR-assoc_Cas1_ECOLI"/>
</dbReference>
<reference evidence="9" key="1">
    <citation type="submission" date="2023-03" db="EMBL/GenBank/DDBJ databases">
        <title>Mesosutterella sp. nov. isolated from porcine feces.</title>
        <authorList>
            <person name="Yu S."/>
        </authorList>
    </citation>
    <scope>NUCLEOTIDE SEQUENCE</scope>
    <source>
        <strain evidence="9">AGMB02718</strain>
    </source>
</reference>
<dbReference type="PANTHER" id="PTHR34353:SF3">
    <property type="entry name" value="CRISPR-ASSOCIATED ENDONUCLEASE CAS1"/>
    <property type="match status" value="1"/>
</dbReference>
<keyword evidence="10" id="KW-1185">Reference proteome</keyword>
<dbReference type="Proteomes" id="UP001165481">
    <property type="component" value="Unassembled WGS sequence"/>
</dbReference>
<evidence type="ECO:0000256" key="6">
    <source>
        <dbReference type="ARBA" id="ARBA00023118"/>
    </source>
</evidence>
<keyword evidence="1 8" id="KW-0540">Nuclease</keyword>
<sequence length="291" mass="32279">MTAGPRIFVKITRDTLPKVRDKFPFLYLEHGRVVVDDSSIKWIDSDNNLVRIPVATISCLILGPGTSVTHEAVKVCAASNCMLCWAGEDSLLFYAFGDTPTADTKQFRLQMELAANPQKRLAVAVNMLRERFPEADLDGRSLSELRGMEGKRVKALYIAKAMEYHVGWKGRSFVPEKFCFSDTTNKILTACNAALYGITSSVIHALGYSPHIGFIHSGSPLPFVYDISDLYKADVSIDLAFSLTKLLGGEYDRIKVLNNFRQRVIDMNLLQKMCTDIPKVLGGRSGCIGSK</sequence>
<comment type="similarity">
    <text evidence="8">Belongs to the CRISPR-associated endonuclease Cas1 family.</text>
</comment>